<sequence>MRDESYFKDGKLDKESLVQFIRDVKKYPGVSDEDAAILAATKLVESQPKNRGWYRITATRDMTGSRKTQPQVSMKLKQMPCFSFVGIDENYDSESGALLRSVSEPALLLQVKTSGEIRRVVEDWDLNVKSVNCRYWFSGPSFVCETGFSRASNMVEGSEEKPGLAFTLEYEGAFSNRSSSHIVILEADVKALLIVEALFA</sequence>
<dbReference type="OrthoDB" id="10565931at2759"/>
<feature type="domain" description="Sodium/calcium exchanger" evidence="1">
    <location>
        <begin position="13"/>
        <end position="66"/>
    </location>
</feature>
<proteinExistence type="predicted"/>
<reference evidence="2" key="1">
    <citation type="submission" date="2020-11" db="EMBL/GenBank/DDBJ databases">
        <authorList>
            <person name="Tran Van P."/>
        </authorList>
    </citation>
    <scope>NUCLEOTIDE SEQUENCE</scope>
</reference>
<evidence type="ECO:0000259" key="1">
    <source>
        <dbReference type="Pfam" id="PF16494"/>
    </source>
</evidence>
<gene>
    <name evidence="2" type="ORF">NMOB1V02_LOCUS10058</name>
</gene>
<keyword evidence="3" id="KW-1185">Reference proteome</keyword>
<evidence type="ECO:0000313" key="2">
    <source>
        <dbReference type="EMBL" id="CAD7282433.1"/>
    </source>
</evidence>
<dbReference type="Pfam" id="PF16494">
    <property type="entry name" value="Na_Ca_ex_C"/>
    <property type="match status" value="1"/>
</dbReference>
<protein>
    <recommendedName>
        <fullName evidence="1">Sodium/calcium exchanger domain-containing protein</fullName>
    </recommendedName>
</protein>
<accession>A0A7R9BYR1</accession>
<feature type="non-terminal residue" evidence="2">
    <location>
        <position position="1"/>
    </location>
</feature>
<name>A0A7R9BYR1_9CRUS</name>
<dbReference type="EMBL" id="CAJPEX010003828">
    <property type="protein sequence ID" value="CAG0922585.1"/>
    <property type="molecule type" value="Genomic_DNA"/>
</dbReference>
<dbReference type="EMBL" id="OA885865">
    <property type="protein sequence ID" value="CAD7282433.1"/>
    <property type="molecule type" value="Genomic_DNA"/>
</dbReference>
<evidence type="ECO:0000313" key="3">
    <source>
        <dbReference type="Proteomes" id="UP000678499"/>
    </source>
</evidence>
<dbReference type="InterPro" id="IPR032452">
    <property type="entry name" value="Na_Ca_Ex_C-exten"/>
</dbReference>
<dbReference type="Proteomes" id="UP000678499">
    <property type="component" value="Unassembled WGS sequence"/>
</dbReference>
<organism evidence="2">
    <name type="scientific">Notodromas monacha</name>
    <dbReference type="NCBI Taxonomy" id="399045"/>
    <lineage>
        <taxon>Eukaryota</taxon>
        <taxon>Metazoa</taxon>
        <taxon>Ecdysozoa</taxon>
        <taxon>Arthropoda</taxon>
        <taxon>Crustacea</taxon>
        <taxon>Oligostraca</taxon>
        <taxon>Ostracoda</taxon>
        <taxon>Podocopa</taxon>
        <taxon>Podocopida</taxon>
        <taxon>Cypridocopina</taxon>
        <taxon>Cypridoidea</taxon>
        <taxon>Cyprididae</taxon>
        <taxon>Notodromas</taxon>
    </lineage>
</organism>
<dbReference type="AlphaFoldDB" id="A0A7R9BYR1"/>